<sequence length="73" mass="8398">MDNRKFQMLIQWSDEDSCYVVSLPDFPEINQPCTDGATYSEAAQHGQEMIDSLCLWYEQEGKELPQPQTLQVA</sequence>
<evidence type="ECO:0000313" key="1">
    <source>
        <dbReference type="EMBL" id="ABW32875.1"/>
    </source>
</evidence>
<evidence type="ECO:0008006" key="3">
    <source>
        <dbReference type="Google" id="ProtNLM"/>
    </source>
</evidence>
<keyword evidence="2" id="KW-1185">Reference proteome</keyword>
<proteinExistence type="predicted"/>
<evidence type="ECO:0000313" key="2">
    <source>
        <dbReference type="Proteomes" id="UP000000268"/>
    </source>
</evidence>
<name>A8ZPD9_ACAM1</name>
<protein>
    <recommendedName>
        <fullName evidence="3">HicB-like antitoxin of toxin-antitoxin system domain-containing protein</fullName>
    </recommendedName>
</protein>
<dbReference type="HOGENOM" id="CLU_114047_5_0_3"/>
<dbReference type="Gene3D" id="3.30.160.250">
    <property type="match status" value="1"/>
</dbReference>
<organism evidence="1 2">
    <name type="scientific">Acaryochloris marina (strain MBIC 11017)</name>
    <dbReference type="NCBI Taxonomy" id="329726"/>
    <lineage>
        <taxon>Bacteria</taxon>
        <taxon>Bacillati</taxon>
        <taxon>Cyanobacteriota</taxon>
        <taxon>Cyanophyceae</taxon>
        <taxon>Acaryochloridales</taxon>
        <taxon>Acaryochloridaceae</taxon>
        <taxon>Acaryochloris</taxon>
    </lineage>
</organism>
<dbReference type="InterPro" id="IPR035069">
    <property type="entry name" value="TTHA1013/TTHA0281-like"/>
</dbReference>
<accession>A8ZPD9</accession>
<dbReference type="AlphaFoldDB" id="A8ZPD9"/>
<dbReference type="SUPFAM" id="SSF143100">
    <property type="entry name" value="TTHA1013/TTHA0281-like"/>
    <property type="match status" value="1"/>
</dbReference>
<keyword evidence="1" id="KW-0614">Plasmid</keyword>
<dbReference type="EMBL" id="CP000842">
    <property type="protein sequence ID" value="ABW32875.1"/>
    <property type="molecule type" value="Genomic_DNA"/>
</dbReference>
<gene>
    <name evidence="1" type="ordered locus">AM1_E0106</name>
</gene>
<geneLocation type="plasmid" evidence="1 2">
    <name>pREB5</name>
</geneLocation>
<dbReference type="KEGG" id="amr:AM1_E0106"/>
<dbReference type="RefSeq" id="WP_012167977.1">
    <property type="nucleotide sequence ID" value="NC_009930.1"/>
</dbReference>
<reference evidence="1 2" key="1">
    <citation type="journal article" date="2008" name="Proc. Natl. Acad. Sci. U.S.A.">
        <title>Niche adaptation and genome expansion in the chlorophyll d-producing cyanobacterium Acaryochloris marina.</title>
        <authorList>
            <person name="Swingley W.D."/>
            <person name="Chen M."/>
            <person name="Cheung P.C."/>
            <person name="Conrad A.L."/>
            <person name="Dejesa L.C."/>
            <person name="Hao J."/>
            <person name="Honchak B.M."/>
            <person name="Karbach L.E."/>
            <person name="Kurdoglu A."/>
            <person name="Lahiri S."/>
            <person name="Mastrian S.D."/>
            <person name="Miyashita H."/>
            <person name="Page L."/>
            <person name="Ramakrishna P."/>
            <person name="Satoh S."/>
            <person name="Sattley W.M."/>
            <person name="Shimada Y."/>
            <person name="Taylor H.L."/>
            <person name="Tomo T."/>
            <person name="Tsuchiya T."/>
            <person name="Wang Z.T."/>
            <person name="Raymond J."/>
            <person name="Mimuro M."/>
            <person name="Blankenship R.E."/>
            <person name="Touchman J.W."/>
        </authorList>
    </citation>
    <scope>NUCLEOTIDE SEQUENCE [LARGE SCALE GENOMIC DNA]</scope>
    <source>
        <strain evidence="2">MBIC 11017</strain>
        <plasmid evidence="2">Plasmid pREB5</plasmid>
    </source>
</reference>
<dbReference type="Proteomes" id="UP000000268">
    <property type="component" value="Plasmid pREB5"/>
</dbReference>
<dbReference type="OrthoDB" id="3436513at2"/>